<dbReference type="Pfam" id="PF13812">
    <property type="entry name" value="PPR_3"/>
    <property type="match status" value="1"/>
</dbReference>
<dbReference type="PANTHER" id="PTHR47447">
    <property type="entry name" value="OS03G0856100 PROTEIN"/>
    <property type="match status" value="1"/>
</dbReference>
<feature type="repeat" description="PPR" evidence="3">
    <location>
        <begin position="243"/>
        <end position="277"/>
    </location>
</feature>
<evidence type="ECO:0008006" key="5">
    <source>
        <dbReference type="Google" id="ProtNLM"/>
    </source>
</evidence>
<evidence type="ECO:0000256" key="3">
    <source>
        <dbReference type="PROSITE-ProRule" id="PRU00708"/>
    </source>
</evidence>
<proteinExistence type="inferred from homology"/>
<evidence type="ECO:0000256" key="1">
    <source>
        <dbReference type="ARBA" id="ARBA00007626"/>
    </source>
</evidence>
<dbReference type="Gene3D" id="1.25.40.10">
    <property type="entry name" value="Tetratricopeptide repeat domain"/>
    <property type="match status" value="3"/>
</dbReference>
<feature type="repeat" description="PPR" evidence="3">
    <location>
        <begin position="278"/>
        <end position="312"/>
    </location>
</feature>
<name>A0A9I9DN46_CUCME</name>
<sequence length="861" mass="96481">MTKSFARAGRQSTNGFTGRMAAVGPNTSGVALAGETGGVGHLRVPAGESVYCGRGVVHDRGSGTISIMVLVLFGSFSSSRFSLLLSNYVVISAIRKRIYQNISCKCLHSLHQYKREKPISRFSRNSRKGTKVVKKEEVIPRVYTRDTVCNICNILRNCSWASAQKHLEMLPIRWDSYLINQVLKTHPPLEKTWLFFNWASRLKVFKHDQYTYTTMLDIFGEAGRISSMNYLFQQMKEKGIKIDAATYTSLMHWRSNSGDVDGAIKVWKEMKANGCHPTVVSYTAYIKILLDNGQSKEATATYKEMLKTGLSPNCCTYTILMEYLIGEGKCKEALDIFSKMQDAGVYPDKAACNILIQKCCKSGERLVMTQILEFMKENRFVLRYPVFVEAHENLKSCSVGHALLRQVNPHIEIESISKGEVLDVSTGSNTVPPNVDNELLAMLLKDNKLTAIDHMLIGIVDKNIQLDSSIIYSIIEVNCKSNRPNSAMLAFDYCLKNGVNIGRKLYLDLIGILIRSSIYPKLLEIVQEMYTQGHCIGLYHATLILYSLGRAGKPQYARKVFNILPEELKCTATYTSLVDAYFSAGSSGKGLKIFETMRKKGFTPSLGTYNVLLNGLAKSGRGVELNIYRREKKSFEISHHSRLNTILDDERICDLLFGELARLSSVDVGKVIISRCRQGYSSVDVPNPMGFHYRPLSLPSVGTPACLWDPDEELAHPKLVWVRASSRVFNVGILGLLQLPVMMRAFLRMYFCTKPDERSTVPSYTDQFTAFLAESGTILRQKQSGHHKHDMAILDLLISNTCIPTHPYTIVPFLRPKSCLTPYFDGNGDGNSIPLCSSICSLWSALVISIHSYSFEVNVNF</sequence>
<feature type="repeat" description="PPR" evidence="3">
    <location>
        <begin position="313"/>
        <end position="347"/>
    </location>
</feature>
<reference evidence="4" key="1">
    <citation type="submission" date="2023-03" db="UniProtKB">
        <authorList>
            <consortium name="EnsemblPlants"/>
        </authorList>
    </citation>
    <scope>IDENTIFICATION</scope>
</reference>
<dbReference type="AlphaFoldDB" id="A0A9I9DN46"/>
<dbReference type="InterPro" id="IPR002885">
    <property type="entry name" value="PPR_rpt"/>
</dbReference>
<dbReference type="Pfam" id="PF13041">
    <property type="entry name" value="PPR_2"/>
    <property type="match status" value="2"/>
</dbReference>
<dbReference type="PANTHER" id="PTHR47447:SF27">
    <property type="entry name" value="PENTACOTRIPEPTIDE-REPEAT REGION OF PRORP DOMAIN-CONTAINING PROTEIN"/>
    <property type="match status" value="1"/>
</dbReference>
<dbReference type="InterPro" id="IPR011990">
    <property type="entry name" value="TPR-like_helical_dom_sf"/>
</dbReference>
<keyword evidence="2" id="KW-0677">Repeat</keyword>
<accession>A0A9I9DN46</accession>
<comment type="similarity">
    <text evidence="1">Belongs to the PPR family. P subfamily.</text>
</comment>
<protein>
    <recommendedName>
        <fullName evidence="5">Pentatricopeptide repeat-containing protein</fullName>
    </recommendedName>
</protein>
<dbReference type="EnsemblPlants" id="MELO3C020940.2.1">
    <property type="protein sequence ID" value="MELO3C020940.2.1"/>
    <property type="gene ID" value="MELO3C020940.2"/>
</dbReference>
<evidence type="ECO:0000313" key="4">
    <source>
        <dbReference type="EnsemblPlants" id="MELO3C020940.2.1"/>
    </source>
</evidence>
<dbReference type="Gramene" id="MELO3C020940.2.1">
    <property type="protein sequence ID" value="MELO3C020940.2.1"/>
    <property type="gene ID" value="MELO3C020940.2"/>
</dbReference>
<feature type="repeat" description="PPR" evidence="3">
    <location>
        <begin position="208"/>
        <end position="242"/>
    </location>
</feature>
<organism evidence="4">
    <name type="scientific">Cucumis melo</name>
    <name type="common">Muskmelon</name>
    <dbReference type="NCBI Taxonomy" id="3656"/>
    <lineage>
        <taxon>Eukaryota</taxon>
        <taxon>Viridiplantae</taxon>
        <taxon>Streptophyta</taxon>
        <taxon>Embryophyta</taxon>
        <taxon>Tracheophyta</taxon>
        <taxon>Spermatophyta</taxon>
        <taxon>Magnoliopsida</taxon>
        <taxon>eudicotyledons</taxon>
        <taxon>Gunneridae</taxon>
        <taxon>Pentapetalae</taxon>
        <taxon>rosids</taxon>
        <taxon>fabids</taxon>
        <taxon>Cucurbitales</taxon>
        <taxon>Cucurbitaceae</taxon>
        <taxon>Benincaseae</taxon>
        <taxon>Cucumis</taxon>
    </lineage>
</organism>
<dbReference type="PROSITE" id="PS51375">
    <property type="entry name" value="PPR"/>
    <property type="match status" value="5"/>
</dbReference>
<feature type="repeat" description="PPR" evidence="3">
    <location>
        <begin position="570"/>
        <end position="604"/>
    </location>
</feature>
<evidence type="ECO:0000256" key="2">
    <source>
        <dbReference type="ARBA" id="ARBA00022737"/>
    </source>
</evidence>
<dbReference type="NCBIfam" id="TIGR00756">
    <property type="entry name" value="PPR"/>
    <property type="match status" value="5"/>
</dbReference>